<feature type="region of interest" description="Disordered" evidence="2">
    <location>
        <begin position="1397"/>
        <end position="1416"/>
    </location>
</feature>
<keyword evidence="4" id="KW-1185">Reference proteome</keyword>
<evidence type="ECO:0000256" key="1">
    <source>
        <dbReference type="SAM" id="Coils"/>
    </source>
</evidence>
<feature type="compositionally biased region" description="Polar residues" evidence="2">
    <location>
        <begin position="570"/>
        <end position="581"/>
    </location>
</feature>
<feature type="domain" description="DUF3668" evidence="3">
    <location>
        <begin position="224"/>
        <end position="395"/>
    </location>
</feature>
<dbReference type="InterPro" id="IPR022136">
    <property type="entry name" value="DUF3668"/>
</dbReference>
<dbReference type="GeneID" id="115625577"/>
<dbReference type="PANTHER" id="PTHR21574">
    <property type="entry name" value="CENTROSOMAL PROTEIN OF 120 KDA"/>
    <property type="match status" value="1"/>
</dbReference>
<evidence type="ECO:0000313" key="4">
    <source>
        <dbReference type="Proteomes" id="UP000504634"/>
    </source>
</evidence>
<feature type="region of interest" description="Disordered" evidence="2">
    <location>
        <begin position="765"/>
        <end position="790"/>
    </location>
</feature>
<dbReference type="OrthoDB" id="332250at2759"/>
<feature type="region of interest" description="Disordered" evidence="2">
    <location>
        <begin position="692"/>
        <end position="718"/>
    </location>
</feature>
<feature type="compositionally biased region" description="Basic and acidic residues" evidence="2">
    <location>
        <begin position="692"/>
        <end position="704"/>
    </location>
</feature>
<dbReference type="RefSeq" id="XP_030376537.1">
    <property type="nucleotide sequence ID" value="XM_030520677.1"/>
</dbReference>
<evidence type="ECO:0000256" key="2">
    <source>
        <dbReference type="SAM" id="MobiDB-lite"/>
    </source>
</evidence>
<gene>
    <name evidence="5" type="primary">LOC115625577</name>
</gene>
<feature type="region of interest" description="Disordered" evidence="2">
    <location>
        <begin position="556"/>
        <end position="581"/>
    </location>
</feature>
<dbReference type="GO" id="GO:1903724">
    <property type="term" value="P:positive regulation of centriole elongation"/>
    <property type="evidence" value="ECO:0007669"/>
    <property type="project" value="TreeGrafter"/>
</dbReference>
<sequence length="1868" mass="213084">MVKRYKPTLPSLAGSNNSENCSYDRDQVYCVVLHVVEGINFYARGRDGETSPTLRTREQIVMNAALNTVDFEIEGAPSTTAETIIFNSNCIWECDMPGIKRIKTDNRPVKVVFYTCRPGTERKAIGTLLLPIRGLPIVSQASTGTEMQLKMFWHKLICISNEFRSHKPEVLLMLAIVKKSLLNTKQFEHLMQFNNRKTPSNDAIAGAQLRSPGHSITACMLQSQANVYVQSLVQLGLLQVGNDPMIDCDIIEVVLQMKELKSVNKLIKSLHQAKEPTDKVLLVFDFVGNVTNIELKLNESDSYPLNDVLGLRFKSSLRSIRLYFQRIFYLPINMYLNGTVIANYRMDFGKLLPADTFFNDTRRYVRNGIFVFDRLGRMGSARDLKPIMEYTFTVDIKTINSRQMVSEPSTKVNNEVFERSERGCVVHETTKEEQFPISNSRSDLISAMPKERELPLSSRRNGITRLKPKEQELPLNKRMNGVARELSQEQELPSSKDMVGAVDETSKEQLEAIKIIASLQEKELFAYESSSEVGVQHIPFSPDQVSIASLDVGAELSASESESHANSESDPIQNLDASTDIRQGRANKKKFTRLLNNDVVLKTFERDELSDDGLRQQFSLMIIKEPMPVTSEAKECQLSGSSTREEPQVMDDDSDVEILAMYKCKNRNGHKLSANTVEAPNTKPNNFEIDHEKSVHREEPDGKAKAQTPTKKKSLDAPVVQNNKSCVSRLCNFKTSDSPRQNESAMKKLEANQLVDVTGQYLKKQLTPTDESQLQKPSNPRRHRKPSIFVAEQDLSTIGESTEETAQRKRHHKKPVEVFPDKVAHVEIDDNNVARVPVPTSKEKKHSKQMLLDGKTVVLTNRTIRPIEKENDDLHDLKQSRRIAPTHAQNNLLCDMEEVDKGGLHFEINSMSNLGLKSESTEMGKCKKLINAPAYAQEKLFCDLEEADKTDNLEEMTSMSSQAIGSKSTEELFCGHDLNDNLKTLPQAEKKSSRKSVRRANIVSTTEALERELVESLSVLPIPERKSTHVVNLAQSVLKNETSVQIRSPPRRCEESDSDTIITLNDHFLDHSNSEEKVCVWQKLNRKSKTVVTREKKRRSVTSSGVDFSTATDSEDESCLREKRRMDQNKLKYALSSEAQEVFGGDTPKVKAKKKKAKVTKTEEGLSARWVKVNNDQAKALEETELFIAATCQPVSDGQEMVKTEFSRRPRKIKKVLKLNDCEEFQKSKNYIESNFAKLSCEESSYIGEPSATSCHRPRKSKINLQISEDADMNCSKDAESSFVKSSYDESSFIHETSVTHEVKSETKMVLKKSVPQILVEGIELVEDSEHTTTECEEVQLRKKSTKVINSDGSKKLVKRKIVRRKMSSLESENTDPISRVSELEEIDEDIQLKRVPKKQSVTNNKKRLTKKSKNKENCVHKGDEMQHVEENTAHIFSSLHSKERGDFNRKNTTECSINVEQPHTSIMQKYLRQIFSSEEEDEYVKVAVTPNKLFTKRQNTCVKTDPCNEEINVKAPNKKKLRARKSLEASVAHAESAPMSHVDGNVHQYDDTCKQSVGEATQCSDQTADTDPVSFDRDMGQELEQWKQRQMELFQNELTRKEQQYMRNVEEQEREQHKIDCANLGANIQQVAEMEKTLLNIHKVLYEKVQKSTSEQPVVDYDHKLHELEEHIGKLKAEMEQQLHLFESRNREMRQENSQLAKERTQLKHRILHMERQLSELGNQGLDGRDLKQVLSDMRTQNERFLDLSKTKDRYKKQWRRCAKRVHALKLAMYEKNVRHERKNMEANFLNLKNILTKDAVEFEREYGKFRKQNSNLTFAISSTPSSGDGLEPMLQEYLRGHPSSLVCLKSKSKTLPYKKQTYSQVI</sequence>
<accession>A0A6J2TNI1</accession>
<evidence type="ECO:0000313" key="5">
    <source>
        <dbReference type="RefSeq" id="XP_030376537.1"/>
    </source>
</evidence>
<name>A0A6J2TNI1_DROLE</name>
<dbReference type="GO" id="GO:0005813">
    <property type="term" value="C:centrosome"/>
    <property type="evidence" value="ECO:0007669"/>
    <property type="project" value="TreeGrafter"/>
</dbReference>
<protein>
    <submittedName>
        <fullName evidence="5">Uncharacterized protein LOC115625577</fullName>
    </submittedName>
</protein>
<dbReference type="Pfam" id="PF12416">
    <property type="entry name" value="DUF3668"/>
    <property type="match status" value="1"/>
</dbReference>
<dbReference type="Gene3D" id="2.60.40.150">
    <property type="entry name" value="C2 domain"/>
    <property type="match status" value="1"/>
</dbReference>
<evidence type="ECO:0000259" key="3">
    <source>
        <dbReference type="Pfam" id="PF12416"/>
    </source>
</evidence>
<reference evidence="5" key="1">
    <citation type="submission" date="2025-08" db="UniProtKB">
        <authorList>
            <consortium name="RefSeq"/>
        </authorList>
    </citation>
    <scope>IDENTIFICATION</scope>
    <source>
        <strain evidence="5">11010-0011.00</strain>
        <tissue evidence="5">Whole body</tissue>
    </source>
</reference>
<organism evidence="4 5">
    <name type="scientific">Drosophila lebanonensis</name>
    <name type="common">Fruit fly</name>
    <name type="synonym">Scaptodrosophila lebanonensis</name>
    <dbReference type="NCBI Taxonomy" id="7225"/>
    <lineage>
        <taxon>Eukaryota</taxon>
        <taxon>Metazoa</taxon>
        <taxon>Ecdysozoa</taxon>
        <taxon>Arthropoda</taxon>
        <taxon>Hexapoda</taxon>
        <taxon>Insecta</taxon>
        <taxon>Pterygota</taxon>
        <taxon>Neoptera</taxon>
        <taxon>Endopterygota</taxon>
        <taxon>Diptera</taxon>
        <taxon>Brachycera</taxon>
        <taxon>Muscomorpha</taxon>
        <taxon>Ephydroidea</taxon>
        <taxon>Drosophilidae</taxon>
        <taxon>Scaptodrosophila</taxon>
    </lineage>
</organism>
<dbReference type="InterPro" id="IPR039893">
    <property type="entry name" value="CEP120-like"/>
</dbReference>
<dbReference type="Proteomes" id="UP000504634">
    <property type="component" value="Unplaced"/>
</dbReference>
<feature type="compositionally biased region" description="Polar residues" evidence="2">
    <location>
        <begin position="1102"/>
        <end position="1112"/>
    </location>
</feature>
<keyword evidence="1" id="KW-0175">Coiled coil</keyword>
<feature type="compositionally biased region" description="Basic residues" evidence="2">
    <location>
        <begin position="1405"/>
        <end position="1414"/>
    </location>
</feature>
<feature type="region of interest" description="Disordered" evidence="2">
    <location>
        <begin position="1102"/>
        <end position="1122"/>
    </location>
</feature>
<feature type="coiled-coil region" evidence="1">
    <location>
        <begin position="1659"/>
        <end position="1725"/>
    </location>
</feature>
<feature type="compositionally biased region" description="Polar residues" evidence="2">
    <location>
        <begin position="766"/>
        <end position="778"/>
    </location>
</feature>
<proteinExistence type="predicted"/>
<dbReference type="PANTHER" id="PTHR21574:SF0">
    <property type="entry name" value="CENTROSOMAL PROTEIN OF 120 KDA"/>
    <property type="match status" value="1"/>
</dbReference>
<dbReference type="InterPro" id="IPR035892">
    <property type="entry name" value="C2_domain_sf"/>
</dbReference>